<feature type="region of interest" description="Disordered" evidence="1">
    <location>
        <begin position="697"/>
        <end position="730"/>
    </location>
</feature>
<dbReference type="GO" id="GO:0007389">
    <property type="term" value="P:pattern specification process"/>
    <property type="evidence" value="ECO:0007669"/>
    <property type="project" value="TreeGrafter"/>
</dbReference>
<dbReference type="GO" id="GO:0045295">
    <property type="term" value="F:gamma-catenin binding"/>
    <property type="evidence" value="ECO:0007669"/>
    <property type="project" value="TreeGrafter"/>
</dbReference>
<dbReference type="EMBL" id="JARKHS020029282">
    <property type="protein sequence ID" value="KAK8763482.1"/>
    <property type="molecule type" value="Genomic_DNA"/>
</dbReference>
<dbReference type="GO" id="GO:0007399">
    <property type="term" value="P:nervous system development"/>
    <property type="evidence" value="ECO:0007669"/>
    <property type="project" value="TreeGrafter"/>
</dbReference>
<feature type="region of interest" description="Disordered" evidence="1">
    <location>
        <begin position="248"/>
        <end position="269"/>
    </location>
</feature>
<dbReference type="SMART" id="SM00166">
    <property type="entry name" value="UBX"/>
    <property type="match status" value="1"/>
</dbReference>
<dbReference type="Pfam" id="PF00789">
    <property type="entry name" value="UBX"/>
    <property type="match status" value="1"/>
</dbReference>
<feature type="compositionally biased region" description="Polar residues" evidence="1">
    <location>
        <begin position="697"/>
        <end position="707"/>
    </location>
</feature>
<feature type="domain" description="UBX" evidence="2">
    <location>
        <begin position="977"/>
        <end position="1054"/>
    </location>
</feature>
<feature type="compositionally biased region" description="Low complexity" evidence="1">
    <location>
        <begin position="553"/>
        <end position="570"/>
    </location>
</feature>
<dbReference type="AlphaFoldDB" id="A0AAQ4DLZ2"/>
<dbReference type="Pfam" id="PF05923">
    <property type="entry name" value="APC_r"/>
    <property type="match status" value="2"/>
</dbReference>
<dbReference type="SUPFAM" id="SSF54236">
    <property type="entry name" value="Ubiquitin-like"/>
    <property type="match status" value="1"/>
</dbReference>
<dbReference type="GO" id="GO:0007026">
    <property type="term" value="P:negative regulation of microtubule depolymerization"/>
    <property type="evidence" value="ECO:0007669"/>
    <property type="project" value="TreeGrafter"/>
</dbReference>
<reference evidence="3 4" key="1">
    <citation type="journal article" date="2023" name="Arcadia Sci">
        <title>De novo assembly of a long-read Amblyomma americanum tick genome.</title>
        <authorList>
            <person name="Chou S."/>
            <person name="Poskanzer K.E."/>
            <person name="Rollins M."/>
            <person name="Thuy-Boun P.S."/>
        </authorList>
    </citation>
    <scope>NUCLEOTIDE SEQUENCE [LARGE SCALE GENOMIC DNA]</scope>
    <source>
        <strain evidence="3">F_SG_1</strain>
        <tissue evidence="3">Salivary glands</tissue>
    </source>
</reference>
<dbReference type="GO" id="GO:0001708">
    <property type="term" value="P:cell fate specification"/>
    <property type="evidence" value="ECO:0007669"/>
    <property type="project" value="TreeGrafter"/>
</dbReference>
<evidence type="ECO:0000313" key="4">
    <source>
        <dbReference type="Proteomes" id="UP001321473"/>
    </source>
</evidence>
<dbReference type="GO" id="GO:0030877">
    <property type="term" value="C:beta-catenin destruction complex"/>
    <property type="evidence" value="ECO:0007669"/>
    <property type="project" value="TreeGrafter"/>
</dbReference>
<dbReference type="PANTHER" id="PTHR12607:SF12">
    <property type="entry name" value="APC-LIKE, ISOFORM A-RELATED"/>
    <property type="match status" value="1"/>
</dbReference>
<sequence length="1057" mass="115584">MSFSSHPSPPFSNALCDARSKDKFTFFLPPWANIKVCRLGNIQGKRNDIEMATAFGEVSVANETPLMFSRSSSLGSLSSLDQQAALNAHNLAVNHSQHTSGAVSPSDLPDSPSQTMPPSPRRRSPEPAFQLPPCTKPMPQPVGGVFQDCPRSFAEEGTPCRISQATSLSSLTLDDDTGNIEKLLGHGDEQNAFRRSSFGRDGGEQAQFANGAYFGRKHVREQSHLQSSGVTGIEEGAAEVFADTTRRYAQEGTPRGYSRPESPCSMTNESSCPQNGIGCDWDDDFEMRPHQAKHPVPFGSSRGRRWSGERVHKSHVTNKHVSFNDDCVMRTSHEDAAVPYFAEDCVRVYCTEGTPSVLSHAPSLNDLGSTKAWMNPQGSGGQALEVSPESCQRDGPQNSQSSAKSQGCHKHVSFNEDCHLQFQHEAASPSFEEDCLRVYCTEDTPSVLSHSASFTDLSISHDGSKNWESAEQSLKTPCIKREALIDVSDEEEGSADLIVQCIQLGWQVSQSSSSHPKARSWNGLPEDSITINAPIPKPRSRNSTPGKTASVTSKLSCSSPLPSSHSPCQSKQHCVSQDTVSPNADVPSYKFGVISSSNLAERSPSELTWKSNTFGNVVELNSGLRGLSITAQSSAGDIGRPHYTEPIRPNGCLQRKDDVCGGLVQEPPLREDSSDEENDVQLLQEVVMMGRALAVNSELTTSPNKNLPETPLRSEPYPQCPSSSMPSIPVSSPLKPHHYDQDPHHTIISSCTKVKGNSIEMPVTSPSHVRSKSEARTFRDKNEYLSESSDEEQDSKILLEVISLGRAVVSKQQHCSDESTKQSAEHVRENIFDCQDTVSPVTAEDCSCATTDDGLLNKEHPVPVCVQPDVEDCLIQDDDHDDGKLLEEVIMLGLSSVQNVALNLPPPSLSKQSITVPTKETPISVLCAEDTARTTSGDDTTHEPVQERVCAIVCKDGNLEEERKDKPSLPPEPPADSSDRVVQIRLKLPTGRTLTRRFLASAELGVLLVYLDSLGYPVTRFKILKNWRRQELATVNPKQTLEQLKLYPKKTLTIKER</sequence>
<organism evidence="3 4">
    <name type="scientific">Amblyomma americanum</name>
    <name type="common">Lone star tick</name>
    <dbReference type="NCBI Taxonomy" id="6943"/>
    <lineage>
        <taxon>Eukaryota</taxon>
        <taxon>Metazoa</taxon>
        <taxon>Ecdysozoa</taxon>
        <taxon>Arthropoda</taxon>
        <taxon>Chelicerata</taxon>
        <taxon>Arachnida</taxon>
        <taxon>Acari</taxon>
        <taxon>Parasitiformes</taxon>
        <taxon>Ixodida</taxon>
        <taxon>Ixodoidea</taxon>
        <taxon>Ixodidae</taxon>
        <taxon>Amblyomminae</taxon>
        <taxon>Amblyomma</taxon>
    </lineage>
</organism>
<evidence type="ECO:0000256" key="1">
    <source>
        <dbReference type="SAM" id="MobiDB-lite"/>
    </source>
</evidence>
<dbReference type="InterPro" id="IPR001012">
    <property type="entry name" value="UBX_dom"/>
</dbReference>
<dbReference type="InterPro" id="IPR026818">
    <property type="entry name" value="Apc_fam"/>
</dbReference>
<dbReference type="GO" id="GO:0090090">
    <property type="term" value="P:negative regulation of canonical Wnt signaling pathway"/>
    <property type="evidence" value="ECO:0007669"/>
    <property type="project" value="TreeGrafter"/>
</dbReference>
<keyword evidence="4" id="KW-1185">Reference proteome</keyword>
<name>A0AAQ4DLZ2_AMBAM</name>
<feature type="region of interest" description="Disordered" evidence="1">
    <location>
        <begin position="512"/>
        <end position="571"/>
    </location>
</feature>
<dbReference type="Proteomes" id="UP001321473">
    <property type="component" value="Unassembled WGS sequence"/>
</dbReference>
<dbReference type="GO" id="GO:0008017">
    <property type="term" value="F:microtubule binding"/>
    <property type="evidence" value="ECO:0007669"/>
    <property type="project" value="TreeGrafter"/>
</dbReference>
<dbReference type="Gene3D" id="3.10.20.90">
    <property type="entry name" value="Phosphatidylinositol 3-kinase Catalytic Subunit, Chain A, domain 1"/>
    <property type="match status" value="1"/>
</dbReference>
<dbReference type="InterPro" id="IPR009223">
    <property type="entry name" value="APC_rpt"/>
</dbReference>
<dbReference type="InterPro" id="IPR029071">
    <property type="entry name" value="Ubiquitin-like_domsf"/>
</dbReference>
<feature type="compositionally biased region" description="Polar residues" evidence="1">
    <location>
        <begin position="541"/>
        <end position="552"/>
    </location>
</feature>
<protein>
    <recommendedName>
        <fullName evidence="2">UBX domain-containing protein</fullName>
    </recommendedName>
</protein>
<feature type="region of interest" description="Disordered" evidence="1">
    <location>
        <begin position="95"/>
        <end position="150"/>
    </location>
</feature>
<comment type="caution">
    <text evidence="3">The sequence shown here is derived from an EMBL/GenBank/DDBJ whole genome shotgun (WGS) entry which is preliminary data.</text>
</comment>
<dbReference type="GO" id="GO:0016055">
    <property type="term" value="P:Wnt signaling pathway"/>
    <property type="evidence" value="ECO:0007669"/>
    <property type="project" value="InterPro"/>
</dbReference>
<dbReference type="GO" id="GO:0008013">
    <property type="term" value="F:beta-catenin binding"/>
    <property type="evidence" value="ECO:0007669"/>
    <property type="project" value="InterPro"/>
</dbReference>
<evidence type="ECO:0000259" key="2">
    <source>
        <dbReference type="PROSITE" id="PS50033"/>
    </source>
</evidence>
<dbReference type="PROSITE" id="PS50033">
    <property type="entry name" value="UBX"/>
    <property type="match status" value="1"/>
</dbReference>
<dbReference type="GO" id="GO:0016477">
    <property type="term" value="P:cell migration"/>
    <property type="evidence" value="ECO:0007669"/>
    <property type="project" value="TreeGrafter"/>
</dbReference>
<feature type="compositionally biased region" description="Polar residues" evidence="1">
    <location>
        <begin position="395"/>
        <end position="405"/>
    </location>
</feature>
<evidence type="ECO:0000313" key="3">
    <source>
        <dbReference type="EMBL" id="KAK8763482.1"/>
    </source>
</evidence>
<dbReference type="PANTHER" id="PTHR12607">
    <property type="entry name" value="ADENOMATOUS POLYPOSIS COLI PROTEIN FAMILY"/>
    <property type="match status" value="1"/>
</dbReference>
<proteinExistence type="predicted"/>
<accession>A0AAQ4DLZ2</accession>
<feature type="region of interest" description="Disordered" evidence="1">
    <location>
        <begin position="371"/>
        <end position="406"/>
    </location>
</feature>
<gene>
    <name evidence="3" type="ORF">V5799_033907</name>
</gene>
<dbReference type="GO" id="GO:0005881">
    <property type="term" value="C:cytoplasmic microtubule"/>
    <property type="evidence" value="ECO:0007669"/>
    <property type="project" value="TreeGrafter"/>
</dbReference>
<feature type="compositionally biased region" description="Low complexity" evidence="1">
    <location>
        <begin position="721"/>
        <end position="730"/>
    </location>
</feature>
<dbReference type="GO" id="GO:0016342">
    <property type="term" value="C:catenin complex"/>
    <property type="evidence" value="ECO:0007669"/>
    <property type="project" value="TreeGrafter"/>
</dbReference>